<protein>
    <submittedName>
        <fullName evidence="2">Uncharacterized protein</fullName>
    </submittedName>
</protein>
<evidence type="ECO:0000256" key="1">
    <source>
        <dbReference type="SAM" id="MobiDB-lite"/>
    </source>
</evidence>
<accession>A0A9D4HJQ1</accession>
<dbReference type="Proteomes" id="UP000828390">
    <property type="component" value="Unassembled WGS sequence"/>
</dbReference>
<comment type="caution">
    <text evidence="2">The sequence shown here is derived from an EMBL/GenBank/DDBJ whole genome shotgun (WGS) entry which is preliminary data.</text>
</comment>
<dbReference type="AlphaFoldDB" id="A0A9D4HJQ1"/>
<keyword evidence="3" id="KW-1185">Reference proteome</keyword>
<gene>
    <name evidence="2" type="ORF">DPMN_062859</name>
</gene>
<sequence>MRSGFQKRKTGAPEQSGWGDSVHGHNGRPKKDTLHGKTFGTTNHYYSNSY</sequence>
<feature type="compositionally biased region" description="Polar residues" evidence="1">
    <location>
        <begin position="39"/>
        <end position="50"/>
    </location>
</feature>
<evidence type="ECO:0000313" key="3">
    <source>
        <dbReference type="Proteomes" id="UP000828390"/>
    </source>
</evidence>
<organism evidence="2 3">
    <name type="scientific">Dreissena polymorpha</name>
    <name type="common">Zebra mussel</name>
    <name type="synonym">Mytilus polymorpha</name>
    <dbReference type="NCBI Taxonomy" id="45954"/>
    <lineage>
        <taxon>Eukaryota</taxon>
        <taxon>Metazoa</taxon>
        <taxon>Spiralia</taxon>
        <taxon>Lophotrochozoa</taxon>
        <taxon>Mollusca</taxon>
        <taxon>Bivalvia</taxon>
        <taxon>Autobranchia</taxon>
        <taxon>Heteroconchia</taxon>
        <taxon>Euheterodonta</taxon>
        <taxon>Imparidentia</taxon>
        <taxon>Neoheterodontei</taxon>
        <taxon>Myida</taxon>
        <taxon>Dreissenoidea</taxon>
        <taxon>Dreissenidae</taxon>
        <taxon>Dreissena</taxon>
    </lineage>
</organism>
<reference evidence="2" key="1">
    <citation type="journal article" date="2019" name="bioRxiv">
        <title>The Genome of the Zebra Mussel, Dreissena polymorpha: A Resource for Invasive Species Research.</title>
        <authorList>
            <person name="McCartney M.A."/>
            <person name="Auch B."/>
            <person name="Kono T."/>
            <person name="Mallez S."/>
            <person name="Zhang Y."/>
            <person name="Obille A."/>
            <person name="Becker A."/>
            <person name="Abrahante J.E."/>
            <person name="Garbe J."/>
            <person name="Badalamenti J.P."/>
            <person name="Herman A."/>
            <person name="Mangelson H."/>
            <person name="Liachko I."/>
            <person name="Sullivan S."/>
            <person name="Sone E.D."/>
            <person name="Koren S."/>
            <person name="Silverstein K.A.T."/>
            <person name="Beckman K.B."/>
            <person name="Gohl D.M."/>
        </authorList>
    </citation>
    <scope>NUCLEOTIDE SEQUENCE</scope>
    <source>
        <strain evidence="2">Duluth1</strain>
        <tissue evidence="2">Whole animal</tissue>
    </source>
</reference>
<proteinExistence type="predicted"/>
<name>A0A9D4HJQ1_DREPO</name>
<dbReference type="EMBL" id="JAIWYP010000013">
    <property type="protein sequence ID" value="KAH3719973.1"/>
    <property type="molecule type" value="Genomic_DNA"/>
</dbReference>
<evidence type="ECO:0000313" key="2">
    <source>
        <dbReference type="EMBL" id="KAH3719973.1"/>
    </source>
</evidence>
<feature type="compositionally biased region" description="Basic residues" evidence="1">
    <location>
        <begin position="1"/>
        <end position="10"/>
    </location>
</feature>
<reference evidence="2" key="2">
    <citation type="submission" date="2020-11" db="EMBL/GenBank/DDBJ databases">
        <authorList>
            <person name="McCartney M.A."/>
            <person name="Auch B."/>
            <person name="Kono T."/>
            <person name="Mallez S."/>
            <person name="Becker A."/>
            <person name="Gohl D.M."/>
            <person name="Silverstein K.A.T."/>
            <person name="Koren S."/>
            <person name="Bechman K.B."/>
            <person name="Herman A."/>
            <person name="Abrahante J.E."/>
            <person name="Garbe J."/>
        </authorList>
    </citation>
    <scope>NUCLEOTIDE SEQUENCE</scope>
    <source>
        <strain evidence="2">Duluth1</strain>
        <tissue evidence="2">Whole animal</tissue>
    </source>
</reference>
<feature type="region of interest" description="Disordered" evidence="1">
    <location>
        <begin position="1"/>
        <end position="50"/>
    </location>
</feature>